<feature type="binding site" evidence="4">
    <location>
        <position position="73"/>
    </location>
    <ligand>
        <name>substrate</name>
    </ligand>
</feature>
<keyword evidence="3 5" id="KW-0460">Magnesium</keyword>
<dbReference type="PANTHER" id="PTHR32308:SF0">
    <property type="entry name" value="HPCH_HPAI ALDOLASE_CITRATE LYASE DOMAIN-CONTAINING PROTEIN"/>
    <property type="match status" value="1"/>
</dbReference>
<dbReference type="InterPro" id="IPR011206">
    <property type="entry name" value="Citrate_lyase_beta/mcl1/mcl2"/>
</dbReference>
<accession>F7NLP9</accession>
<evidence type="ECO:0000256" key="5">
    <source>
        <dbReference type="PIRSR" id="PIRSR015582-2"/>
    </source>
</evidence>
<dbReference type="PANTHER" id="PTHR32308">
    <property type="entry name" value="LYASE BETA SUBUNIT, PUTATIVE (AFU_ORTHOLOGUE AFUA_4G13030)-RELATED"/>
    <property type="match status" value="1"/>
</dbReference>
<keyword evidence="8" id="KW-1185">Reference proteome</keyword>
<dbReference type="eggNOG" id="COG2301">
    <property type="taxonomic scope" value="Bacteria"/>
</dbReference>
<dbReference type="InterPro" id="IPR015813">
    <property type="entry name" value="Pyrv/PenolPyrv_kinase-like_dom"/>
</dbReference>
<dbReference type="SUPFAM" id="SSF51621">
    <property type="entry name" value="Phosphoenolpyruvate/pyruvate domain"/>
    <property type="match status" value="1"/>
</dbReference>
<evidence type="ECO:0000259" key="6">
    <source>
        <dbReference type="Pfam" id="PF03328"/>
    </source>
</evidence>
<dbReference type="GO" id="GO:0000287">
    <property type="term" value="F:magnesium ion binding"/>
    <property type="evidence" value="ECO:0007669"/>
    <property type="project" value="TreeGrafter"/>
</dbReference>
<feature type="binding site" evidence="4">
    <location>
        <position position="135"/>
    </location>
    <ligand>
        <name>substrate</name>
    </ligand>
</feature>
<sequence length="318" mass="35164">MEFDYTKNVVRRSRLIMPANSPKFVEKAYLRDAAAVVLDLEDSVLRSEKITTRALIKELIPIVGKGGSDVLIRINNTEDLLKDDIEAAIWPGVEGIVVPKVESATEVLAIEKLIAGLEQQRNIPPGHIKISVLIESAKGYMSMNEIAQASERVDSLTIGNEDFLRDNGIAEIKETYHALLIPRMQLVFTARAYKKIPMGLIGSLANYGDAKAFEESAELAYKHGYLGASCIHPGNVEILNKAFTPKQEEVGRSRQVITAFEAAAAAGRASATFEGKMIDYVHYDRAKQVLVRYEIITAFERKKAQAREVAGHINGPRQ</sequence>
<dbReference type="AlphaFoldDB" id="F7NLP9"/>
<dbReference type="RefSeq" id="WP_004097061.1">
    <property type="nucleotide sequence ID" value="NZ_AFGF01000144.1"/>
</dbReference>
<reference evidence="7 8" key="1">
    <citation type="journal article" date="2011" name="EMBO J.">
        <title>Structural diversity of bacterial flagellar motors.</title>
        <authorList>
            <person name="Chen S."/>
            <person name="Beeby M."/>
            <person name="Murphy G.E."/>
            <person name="Leadbetter J.R."/>
            <person name="Hendrixson D.R."/>
            <person name="Briegel A."/>
            <person name="Li Z."/>
            <person name="Shi J."/>
            <person name="Tocheva E.I."/>
            <person name="Muller A."/>
            <person name="Dobro M.J."/>
            <person name="Jensen G.J."/>
        </authorList>
    </citation>
    <scope>NUCLEOTIDE SEQUENCE [LARGE SCALE GENOMIC DNA]</scope>
    <source>
        <strain evidence="7 8">DSM 6540</strain>
    </source>
</reference>
<dbReference type="PIRSF" id="PIRSF015582">
    <property type="entry name" value="Cit_lyase_B"/>
    <property type="match status" value="1"/>
</dbReference>
<dbReference type="STRING" id="1009370.ALO_15117"/>
<evidence type="ECO:0000256" key="1">
    <source>
        <dbReference type="ARBA" id="ARBA00001946"/>
    </source>
</evidence>
<organism evidence="7 8">
    <name type="scientific">Acetonema longum DSM 6540</name>
    <dbReference type="NCBI Taxonomy" id="1009370"/>
    <lineage>
        <taxon>Bacteria</taxon>
        <taxon>Bacillati</taxon>
        <taxon>Bacillota</taxon>
        <taxon>Negativicutes</taxon>
        <taxon>Acetonemataceae</taxon>
        <taxon>Acetonema</taxon>
    </lineage>
</organism>
<dbReference type="InterPro" id="IPR005000">
    <property type="entry name" value="Aldolase/citrate-lyase_domain"/>
</dbReference>
<evidence type="ECO:0000313" key="8">
    <source>
        <dbReference type="Proteomes" id="UP000003240"/>
    </source>
</evidence>
<gene>
    <name evidence="7" type="ORF">ALO_15117</name>
</gene>
<dbReference type="Proteomes" id="UP000003240">
    <property type="component" value="Unassembled WGS sequence"/>
</dbReference>
<dbReference type="Pfam" id="PF03328">
    <property type="entry name" value="HpcH_HpaI"/>
    <property type="match status" value="1"/>
</dbReference>
<feature type="binding site" evidence="5">
    <location>
        <position position="162"/>
    </location>
    <ligand>
        <name>Mg(2+)</name>
        <dbReference type="ChEBI" id="CHEBI:18420"/>
    </ligand>
</feature>
<protein>
    <submittedName>
        <fullName evidence="7">Citryl-CoA lyase</fullName>
    </submittedName>
</protein>
<dbReference type="EMBL" id="AFGF01000144">
    <property type="protein sequence ID" value="EGO62990.1"/>
    <property type="molecule type" value="Genomic_DNA"/>
</dbReference>
<evidence type="ECO:0000313" key="7">
    <source>
        <dbReference type="EMBL" id="EGO62990.1"/>
    </source>
</evidence>
<evidence type="ECO:0000256" key="2">
    <source>
        <dbReference type="ARBA" id="ARBA00022723"/>
    </source>
</evidence>
<feature type="domain" description="HpcH/HpaI aldolase/citrate lyase" evidence="6">
    <location>
        <begin position="13"/>
        <end position="233"/>
    </location>
</feature>
<dbReference type="GO" id="GO:0006107">
    <property type="term" value="P:oxaloacetate metabolic process"/>
    <property type="evidence" value="ECO:0007669"/>
    <property type="project" value="TreeGrafter"/>
</dbReference>
<keyword evidence="2 5" id="KW-0479">Metal-binding</keyword>
<keyword evidence="7" id="KW-0456">Lyase</keyword>
<dbReference type="Gene3D" id="3.20.20.60">
    <property type="entry name" value="Phosphoenolpyruvate-binding domains"/>
    <property type="match status" value="1"/>
</dbReference>
<name>F7NLP9_9FIRM</name>
<dbReference type="InterPro" id="IPR040442">
    <property type="entry name" value="Pyrv_kinase-like_dom_sf"/>
</dbReference>
<comment type="cofactor">
    <cofactor evidence="1">
        <name>Mg(2+)</name>
        <dbReference type="ChEBI" id="CHEBI:18420"/>
    </cofactor>
</comment>
<comment type="caution">
    <text evidence="7">The sequence shown here is derived from an EMBL/GenBank/DDBJ whole genome shotgun (WGS) entry which is preliminary data.</text>
</comment>
<dbReference type="GO" id="GO:0016829">
    <property type="term" value="F:lyase activity"/>
    <property type="evidence" value="ECO:0007669"/>
    <property type="project" value="UniProtKB-KW"/>
</dbReference>
<evidence type="ECO:0000256" key="3">
    <source>
        <dbReference type="ARBA" id="ARBA00022842"/>
    </source>
</evidence>
<proteinExistence type="predicted"/>
<evidence type="ECO:0000256" key="4">
    <source>
        <dbReference type="PIRSR" id="PIRSR015582-1"/>
    </source>
</evidence>
<feature type="binding site" evidence="5">
    <location>
        <position position="135"/>
    </location>
    <ligand>
        <name>Mg(2+)</name>
        <dbReference type="ChEBI" id="CHEBI:18420"/>
    </ligand>
</feature>